<dbReference type="AlphaFoldDB" id="A0A4Q4L6G8"/>
<feature type="compositionally biased region" description="Basic and acidic residues" evidence="1">
    <location>
        <begin position="22"/>
        <end position="45"/>
    </location>
</feature>
<sequence>MAIADRRTHDRSRALRGNASRDAPRSSSGRDAERPGLHSHAEHGNDQTAFASRLAPTKAVKPDLSGSYCSLPSPPACGILRTHFLTRPRLAART</sequence>
<evidence type="ECO:0000313" key="3">
    <source>
        <dbReference type="Proteomes" id="UP000291107"/>
    </source>
</evidence>
<feature type="region of interest" description="Disordered" evidence="1">
    <location>
        <begin position="1"/>
        <end position="55"/>
    </location>
</feature>
<dbReference type="EMBL" id="SEUB01000004">
    <property type="protein sequence ID" value="RYM42128.1"/>
    <property type="molecule type" value="Genomic_DNA"/>
</dbReference>
<gene>
    <name evidence="2" type="ORF">EVS84_13400</name>
</gene>
<comment type="caution">
    <text evidence="2">The sequence shown here is derived from an EMBL/GenBank/DDBJ whole genome shotgun (WGS) entry which is preliminary data.</text>
</comment>
<evidence type="ECO:0008006" key="4">
    <source>
        <dbReference type="Google" id="ProtNLM"/>
    </source>
</evidence>
<accession>A0A4Q4L6G8</accession>
<organism evidence="2 3">
    <name type="scientific">Pseudomonas koreensis</name>
    <dbReference type="NCBI Taxonomy" id="198620"/>
    <lineage>
        <taxon>Bacteria</taxon>
        <taxon>Pseudomonadati</taxon>
        <taxon>Pseudomonadota</taxon>
        <taxon>Gammaproteobacteria</taxon>
        <taxon>Pseudomonadales</taxon>
        <taxon>Pseudomonadaceae</taxon>
        <taxon>Pseudomonas</taxon>
    </lineage>
</organism>
<evidence type="ECO:0000256" key="1">
    <source>
        <dbReference type="SAM" id="MobiDB-lite"/>
    </source>
</evidence>
<name>A0A4Q4L6G8_9PSED</name>
<feature type="compositionally biased region" description="Basic and acidic residues" evidence="1">
    <location>
        <begin position="1"/>
        <end position="13"/>
    </location>
</feature>
<reference evidence="2 3" key="1">
    <citation type="submission" date="2019-02" db="EMBL/GenBank/DDBJ databases">
        <title>Genome of Pseudomonas korensis isolated from heavy metal contaminated environment.</title>
        <authorList>
            <person name="Ayangbenro A.S."/>
            <person name="Babalola O."/>
        </authorList>
    </citation>
    <scope>NUCLEOTIDE SEQUENCE [LARGE SCALE GENOMIC DNA]</scope>
    <source>
        <strain evidence="2 3">AB36</strain>
    </source>
</reference>
<proteinExistence type="predicted"/>
<protein>
    <recommendedName>
        <fullName evidence="4">DUF1534 domain-containing protein</fullName>
    </recommendedName>
</protein>
<evidence type="ECO:0000313" key="2">
    <source>
        <dbReference type="EMBL" id="RYM42128.1"/>
    </source>
</evidence>
<dbReference type="Proteomes" id="UP000291107">
    <property type="component" value="Unassembled WGS sequence"/>
</dbReference>